<dbReference type="Gene3D" id="1.10.287.1260">
    <property type="match status" value="1"/>
</dbReference>
<evidence type="ECO:0000256" key="7">
    <source>
        <dbReference type="RuleBase" id="RU369025"/>
    </source>
</evidence>
<evidence type="ECO:0000256" key="6">
    <source>
        <dbReference type="ARBA" id="ARBA00023136"/>
    </source>
</evidence>
<dbReference type="InterPro" id="IPR011014">
    <property type="entry name" value="MscS_channel_TM-2"/>
</dbReference>
<organism evidence="12 14">
    <name type="scientific">Aquisalinus luteolus</name>
    <dbReference type="NCBI Taxonomy" id="1566827"/>
    <lineage>
        <taxon>Bacteria</taxon>
        <taxon>Pseudomonadati</taxon>
        <taxon>Pseudomonadota</taxon>
        <taxon>Alphaproteobacteria</taxon>
        <taxon>Parvularculales</taxon>
        <taxon>Parvularculaceae</taxon>
        <taxon>Aquisalinus</taxon>
    </lineage>
</organism>
<keyword evidence="4 7" id="KW-0812">Transmembrane</keyword>
<feature type="transmembrane region" description="Helical" evidence="7">
    <location>
        <begin position="118"/>
        <end position="140"/>
    </location>
</feature>
<keyword evidence="7" id="KW-0407">Ion channel</keyword>
<dbReference type="Pfam" id="PF21082">
    <property type="entry name" value="MS_channel_3rd"/>
    <property type="match status" value="1"/>
</dbReference>
<dbReference type="GO" id="GO:0005886">
    <property type="term" value="C:plasma membrane"/>
    <property type="evidence" value="ECO:0007669"/>
    <property type="project" value="UniProtKB-SubCell"/>
</dbReference>
<comment type="function">
    <text evidence="7">Mechanosensitive channel that participates in the regulation of osmotic pressure changes within the cell, opening in response to stretch forces in the membrane lipid bilayer, without the need for other proteins. Contributes to normal resistance to hypoosmotic shock. Forms an ion channel of 1.0 nanosiemens conductance with a slight preference for anions.</text>
</comment>
<keyword evidence="7" id="KW-0406">Ion transport</keyword>
<dbReference type="SUPFAM" id="SSF50182">
    <property type="entry name" value="Sm-like ribonucleoproteins"/>
    <property type="match status" value="1"/>
</dbReference>
<comment type="similarity">
    <text evidence="2 7">Belongs to the MscS (TC 1.A.23) family.</text>
</comment>
<sequence length="409" mass="44994">MIFQTSADDELIPLDEIAEQTSGFFGEIQEKLQSAWQTIEANGPEWAIGVGVVALLYLFFRLVRAVIAGMLKTKKHPANSLRNVLASLVSGTSSLVIIVGAAVLVAPFVFNLSDDNLAFLRTCFTVLVIIQLALWARVLAKAFLTRAAERSTSDDSTIKNAMSVLTILVNVVIFLIAGMTILQNMNVDVTALVAGLGVGGIAIALAAQNIFQDLFASLSIIFDKPFAKGDFIQYGSDGTRMGTVEKIGLKTTRIKSLSGEQLVIGNSQLLAAEVRNYRRMTERRIVFQVGVTYQTPHDQLEKIPGYLKGIIENADNVRFDRAHLLSFADSAISFEIVYFVLTREMIDYMNVNQRILLAIHRKFEEEGIDFAYPTRTLWIEGGGDKPTAMESEAPTSALSDRSTGLMKRK</sequence>
<dbReference type="PANTHER" id="PTHR30221:SF1">
    <property type="entry name" value="SMALL-CONDUCTANCE MECHANOSENSITIVE CHANNEL"/>
    <property type="match status" value="1"/>
</dbReference>
<name>A0A8J3A0R8_9PROT</name>
<dbReference type="InterPro" id="IPR006685">
    <property type="entry name" value="MscS_channel_2nd"/>
</dbReference>
<evidence type="ECO:0000256" key="8">
    <source>
        <dbReference type="SAM" id="MobiDB-lite"/>
    </source>
</evidence>
<comment type="caution">
    <text evidence="7">Lacks conserved residue(s) required for the propagation of feature annotation.</text>
</comment>
<dbReference type="InterPro" id="IPR011066">
    <property type="entry name" value="MscS_channel_C_sf"/>
</dbReference>
<feature type="transmembrane region" description="Helical" evidence="7">
    <location>
        <begin position="161"/>
        <end position="183"/>
    </location>
</feature>
<feature type="region of interest" description="Disordered" evidence="8">
    <location>
        <begin position="383"/>
        <end position="409"/>
    </location>
</feature>
<evidence type="ECO:0000256" key="5">
    <source>
        <dbReference type="ARBA" id="ARBA00022989"/>
    </source>
</evidence>
<evidence type="ECO:0000256" key="2">
    <source>
        <dbReference type="ARBA" id="ARBA00008017"/>
    </source>
</evidence>
<feature type="domain" description="Mechanosensitive ion channel transmembrane helices 2/3" evidence="11">
    <location>
        <begin position="168"/>
        <end position="208"/>
    </location>
</feature>
<dbReference type="InterPro" id="IPR010920">
    <property type="entry name" value="LSM_dom_sf"/>
</dbReference>
<dbReference type="AlphaFoldDB" id="A0A8J3A0R8"/>
<keyword evidence="15" id="KW-1185">Reference proteome</keyword>
<dbReference type="Gene3D" id="2.30.30.60">
    <property type="match status" value="1"/>
</dbReference>
<evidence type="ECO:0000256" key="1">
    <source>
        <dbReference type="ARBA" id="ARBA00004651"/>
    </source>
</evidence>
<reference evidence="12" key="3">
    <citation type="submission" date="2020-09" db="EMBL/GenBank/DDBJ databases">
        <authorList>
            <person name="Sun Q."/>
            <person name="Zhou Y."/>
        </authorList>
    </citation>
    <scope>NUCLEOTIDE SEQUENCE</scope>
    <source>
        <strain evidence="12">CGMCC 1.14984</strain>
    </source>
</reference>
<dbReference type="Proteomes" id="UP000818603">
    <property type="component" value="Unassembled WGS sequence"/>
</dbReference>
<feature type="transmembrane region" description="Helical" evidence="7">
    <location>
        <begin position="189"/>
        <end position="211"/>
    </location>
</feature>
<evidence type="ECO:0000313" key="13">
    <source>
        <dbReference type="EMBL" id="NHK27015.1"/>
    </source>
</evidence>
<dbReference type="InterPro" id="IPR049142">
    <property type="entry name" value="MS_channel_1st"/>
</dbReference>
<dbReference type="SUPFAM" id="SSF82689">
    <property type="entry name" value="Mechanosensitive channel protein MscS (YggB), C-terminal domain"/>
    <property type="match status" value="1"/>
</dbReference>
<keyword evidence="7" id="KW-0997">Cell inner membrane</keyword>
<dbReference type="InterPro" id="IPR023408">
    <property type="entry name" value="MscS_beta-dom_sf"/>
</dbReference>
<protein>
    <recommendedName>
        <fullName evidence="7">Small-conductance mechanosensitive channel</fullName>
    </recommendedName>
</protein>
<evidence type="ECO:0000259" key="9">
    <source>
        <dbReference type="Pfam" id="PF00924"/>
    </source>
</evidence>
<comment type="subunit">
    <text evidence="7">Homoheptamer.</text>
</comment>
<keyword evidence="7" id="KW-0813">Transport</keyword>
<evidence type="ECO:0000313" key="15">
    <source>
        <dbReference type="Proteomes" id="UP000818603"/>
    </source>
</evidence>
<feature type="domain" description="Mechanosensitive ion channel MscS C-terminal" evidence="10">
    <location>
        <begin position="285"/>
        <end position="370"/>
    </location>
</feature>
<dbReference type="InterPro" id="IPR049278">
    <property type="entry name" value="MS_channel_C"/>
</dbReference>
<dbReference type="GO" id="GO:0008381">
    <property type="term" value="F:mechanosensitive monoatomic ion channel activity"/>
    <property type="evidence" value="ECO:0007669"/>
    <property type="project" value="InterPro"/>
</dbReference>
<evidence type="ECO:0000313" key="14">
    <source>
        <dbReference type="Proteomes" id="UP000621856"/>
    </source>
</evidence>
<evidence type="ECO:0000259" key="11">
    <source>
        <dbReference type="Pfam" id="PF21088"/>
    </source>
</evidence>
<dbReference type="EMBL" id="BMGZ01000001">
    <property type="protein sequence ID" value="GGH94106.1"/>
    <property type="molecule type" value="Genomic_DNA"/>
</dbReference>
<feature type="compositionally biased region" description="Polar residues" evidence="8">
    <location>
        <begin position="393"/>
        <end position="402"/>
    </location>
</feature>
<dbReference type="InterPro" id="IPR045275">
    <property type="entry name" value="MscS_archaea/bacteria_type"/>
</dbReference>
<accession>A0A8J3A0R8</accession>
<evidence type="ECO:0000313" key="12">
    <source>
        <dbReference type="EMBL" id="GGH94106.1"/>
    </source>
</evidence>
<feature type="transmembrane region" description="Helical" evidence="7">
    <location>
        <begin position="84"/>
        <end position="106"/>
    </location>
</feature>
<comment type="caution">
    <text evidence="12">The sequence shown here is derived from an EMBL/GenBank/DDBJ whole genome shotgun (WGS) entry which is preliminary data.</text>
</comment>
<dbReference type="Gene3D" id="3.30.70.100">
    <property type="match status" value="1"/>
</dbReference>
<evidence type="ECO:0000259" key="10">
    <source>
        <dbReference type="Pfam" id="PF21082"/>
    </source>
</evidence>
<dbReference type="Pfam" id="PF00924">
    <property type="entry name" value="MS_channel_2nd"/>
    <property type="match status" value="1"/>
</dbReference>
<reference evidence="12" key="1">
    <citation type="journal article" date="2014" name="Int. J. Syst. Evol. Microbiol.">
        <title>Complete genome sequence of Corynebacterium casei LMG S-19264T (=DSM 44701T), isolated from a smear-ripened cheese.</title>
        <authorList>
            <consortium name="US DOE Joint Genome Institute (JGI-PGF)"/>
            <person name="Walter F."/>
            <person name="Albersmeier A."/>
            <person name="Kalinowski J."/>
            <person name="Ruckert C."/>
        </authorList>
    </citation>
    <scope>NUCLEOTIDE SEQUENCE</scope>
    <source>
        <strain evidence="12">CGMCC 1.14984</strain>
    </source>
</reference>
<dbReference type="Pfam" id="PF21088">
    <property type="entry name" value="MS_channel_1st"/>
    <property type="match status" value="1"/>
</dbReference>
<feature type="domain" description="Mechanosensitive ion channel MscS" evidence="9">
    <location>
        <begin position="209"/>
        <end position="279"/>
    </location>
</feature>
<proteinExistence type="inferred from homology"/>
<keyword evidence="6 7" id="KW-0472">Membrane</keyword>
<dbReference type="PANTHER" id="PTHR30221">
    <property type="entry name" value="SMALL-CONDUCTANCE MECHANOSENSITIVE CHANNEL"/>
    <property type="match status" value="1"/>
</dbReference>
<dbReference type="EMBL" id="VCJR02000001">
    <property type="protein sequence ID" value="NHK27015.1"/>
    <property type="molecule type" value="Genomic_DNA"/>
</dbReference>
<keyword evidence="3" id="KW-1003">Cell membrane</keyword>
<dbReference type="RefSeq" id="WP_155137569.1">
    <property type="nucleotide sequence ID" value="NZ_BMGZ01000001.1"/>
</dbReference>
<dbReference type="SUPFAM" id="SSF82861">
    <property type="entry name" value="Mechanosensitive channel protein MscS (YggB), transmembrane region"/>
    <property type="match status" value="1"/>
</dbReference>
<dbReference type="Proteomes" id="UP000621856">
    <property type="component" value="Unassembled WGS sequence"/>
</dbReference>
<evidence type="ECO:0000256" key="4">
    <source>
        <dbReference type="ARBA" id="ARBA00022692"/>
    </source>
</evidence>
<evidence type="ECO:0000256" key="3">
    <source>
        <dbReference type="ARBA" id="ARBA00022475"/>
    </source>
</evidence>
<keyword evidence="5 7" id="KW-1133">Transmembrane helix</keyword>
<gene>
    <name evidence="13" type="ORF">FF098_003740</name>
    <name evidence="12" type="ORF">GCM10011355_07510</name>
</gene>
<comment type="subcellular location">
    <subcellularLocation>
        <location evidence="7">Cell inner membrane</location>
        <topology evidence="7">Multi-pass membrane protein</topology>
    </subcellularLocation>
    <subcellularLocation>
        <location evidence="1">Cell membrane</location>
        <topology evidence="1">Multi-pass membrane protein</topology>
    </subcellularLocation>
</comment>
<feature type="transmembrane region" description="Helical" evidence="7">
    <location>
        <begin position="46"/>
        <end position="63"/>
    </location>
</feature>
<reference evidence="13 15" key="2">
    <citation type="submission" date="2020-02" db="EMBL/GenBank/DDBJ databases">
        <title>Genome sequence of Parvularcula flava strain NH6-79.</title>
        <authorList>
            <person name="Abdul Karim M.H."/>
            <person name="Lam M.Q."/>
            <person name="Chen S.J."/>
            <person name="Yahya A."/>
            <person name="Shahir S."/>
            <person name="Shamsir M.S."/>
            <person name="Chong C.S."/>
        </authorList>
    </citation>
    <scope>NUCLEOTIDE SEQUENCE [LARGE SCALE GENOMIC DNA]</scope>
    <source>
        <strain evidence="13 15">NH6-79</strain>
    </source>
</reference>